<protein>
    <submittedName>
        <fullName evidence="2">Alpha/beta hydrolase family protein</fullName>
    </submittedName>
</protein>
<keyword evidence="3" id="KW-1185">Reference proteome</keyword>
<evidence type="ECO:0000313" key="3">
    <source>
        <dbReference type="Proteomes" id="UP000198948"/>
    </source>
</evidence>
<dbReference type="Proteomes" id="UP000198948">
    <property type="component" value="Unassembled WGS sequence"/>
</dbReference>
<accession>A0A1H9PYB2</accession>
<sequence>MKRWKKICLSILIILFLLIGLAYGALRYFTYGASSEAQQALTATTEISITETNDVIILKNTKKQTTLPAVIFYQGALVEAESYSLWAKELAAAGYPVYLCKQPLNLPILATDFAQKVIKKYEIQDYVIGGHSLGGTAASRYAAEHLQDQHLKGVFFLASYPDTKGAIADTKLAVLSLTGTEDGVLNWENYQESKTLLPQSTIFHQLPDGNHAGFGSYGPQRGDNDTILADGQQQGWIAKEMLDWLQQAVNKKS</sequence>
<name>A0A1H9PYB2_9LACT</name>
<organism evidence="2 3">
    <name type="scientific">Isobaculum melis</name>
    <dbReference type="NCBI Taxonomy" id="142588"/>
    <lineage>
        <taxon>Bacteria</taxon>
        <taxon>Bacillati</taxon>
        <taxon>Bacillota</taxon>
        <taxon>Bacilli</taxon>
        <taxon>Lactobacillales</taxon>
        <taxon>Carnobacteriaceae</taxon>
        <taxon>Isobaculum</taxon>
    </lineage>
</organism>
<dbReference type="SUPFAM" id="SSF53474">
    <property type="entry name" value="alpha/beta-Hydrolases"/>
    <property type="match status" value="1"/>
</dbReference>
<gene>
    <name evidence="2" type="ORF">SAMN04488559_101193</name>
</gene>
<dbReference type="AlphaFoldDB" id="A0A1H9PYB2"/>
<dbReference type="InterPro" id="IPR029058">
    <property type="entry name" value="AB_hydrolase_fold"/>
</dbReference>
<reference evidence="2 3" key="1">
    <citation type="submission" date="2016-10" db="EMBL/GenBank/DDBJ databases">
        <authorList>
            <person name="de Groot N.N."/>
        </authorList>
    </citation>
    <scope>NUCLEOTIDE SEQUENCE [LARGE SCALE GENOMIC DNA]</scope>
    <source>
        <strain evidence="2 3">DSM 13760</strain>
    </source>
</reference>
<dbReference type="EMBL" id="FOHA01000001">
    <property type="protein sequence ID" value="SER52583.1"/>
    <property type="molecule type" value="Genomic_DNA"/>
</dbReference>
<keyword evidence="2" id="KW-0378">Hydrolase</keyword>
<proteinExistence type="predicted"/>
<dbReference type="GO" id="GO:0016787">
    <property type="term" value="F:hydrolase activity"/>
    <property type="evidence" value="ECO:0007669"/>
    <property type="project" value="UniProtKB-KW"/>
</dbReference>
<dbReference type="Gene3D" id="3.40.50.1820">
    <property type="entry name" value="alpha/beta hydrolase"/>
    <property type="match status" value="1"/>
</dbReference>
<evidence type="ECO:0000313" key="2">
    <source>
        <dbReference type="EMBL" id="SER52583.1"/>
    </source>
</evidence>
<dbReference type="RefSeq" id="WP_092649344.1">
    <property type="nucleotide sequence ID" value="NZ_FOHA01000001.1"/>
</dbReference>
<dbReference type="Pfam" id="PF12695">
    <property type="entry name" value="Abhydrolase_5"/>
    <property type="match status" value="1"/>
</dbReference>
<dbReference type="OrthoDB" id="9780932at2"/>
<feature type="domain" description="Alpha/beta hydrolase fold-5" evidence="1">
    <location>
        <begin position="69"/>
        <end position="234"/>
    </location>
</feature>
<evidence type="ECO:0000259" key="1">
    <source>
        <dbReference type="Pfam" id="PF12695"/>
    </source>
</evidence>
<dbReference type="STRING" id="142588.SAMN04488559_101193"/>
<dbReference type="InterPro" id="IPR029059">
    <property type="entry name" value="AB_hydrolase_5"/>
</dbReference>